<dbReference type="EMBL" id="HBJA01119046">
    <property type="protein sequence ID" value="CAE0829722.1"/>
    <property type="molecule type" value="Transcribed_RNA"/>
</dbReference>
<proteinExistence type="predicted"/>
<sequence>MYVARIRDAGPIAKIANCRPTRLHDDTIRVKHVVKRVNRVTSAHRRISTALLTASCAKGHKRQCKRRRHVPHVRHGCWVGLDCWWAPDPAGARGREGALASAWRVRVCVCERLRVTGVSAND</sequence>
<reference evidence="1" key="1">
    <citation type="submission" date="2021-01" db="EMBL/GenBank/DDBJ databases">
        <authorList>
            <person name="Corre E."/>
            <person name="Pelletier E."/>
            <person name="Niang G."/>
            <person name="Scheremetjew M."/>
            <person name="Finn R."/>
            <person name="Kale V."/>
            <person name="Holt S."/>
            <person name="Cochrane G."/>
            <person name="Meng A."/>
            <person name="Brown T."/>
            <person name="Cohen L."/>
        </authorList>
    </citation>
    <scope>NUCLEOTIDE SEQUENCE</scope>
    <source>
        <strain evidence="1">CCMP1594</strain>
    </source>
</reference>
<name>A0A7S4LHM5_9EUGL</name>
<accession>A0A7S4LHM5</accession>
<protein>
    <submittedName>
        <fullName evidence="1">Uncharacterized protein</fullName>
    </submittedName>
</protein>
<gene>
    <name evidence="1" type="ORF">EGYM00163_LOCUS41000</name>
</gene>
<evidence type="ECO:0000313" key="1">
    <source>
        <dbReference type="EMBL" id="CAE0829722.1"/>
    </source>
</evidence>
<dbReference type="AlphaFoldDB" id="A0A7S4LHM5"/>
<organism evidence="1">
    <name type="scientific">Eutreptiella gymnastica</name>
    <dbReference type="NCBI Taxonomy" id="73025"/>
    <lineage>
        <taxon>Eukaryota</taxon>
        <taxon>Discoba</taxon>
        <taxon>Euglenozoa</taxon>
        <taxon>Euglenida</taxon>
        <taxon>Spirocuta</taxon>
        <taxon>Euglenophyceae</taxon>
        <taxon>Eutreptiales</taxon>
        <taxon>Eutreptiaceae</taxon>
        <taxon>Eutreptiella</taxon>
    </lineage>
</organism>